<reference evidence="2 3" key="1">
    <citation type="submission" date="2014-05" db="EMBL/GenBank/DDBJ databases">
        <title>Draft genome sequence of a rare smut relative, Tilletiaria anomala UBC 951.</title>
        <authorList>
            <consortium name="DOE Joint Genome Institute"/>
            <person name="Toome M."/>
            <person name="Kuo A."/>
            <person name="Henrissat B."/>
            <person name="Lipzen A."/>
            <person name="Tritt A."/>
            <person name="Yoshinaga Y."/>
            <person name="Zane M."/>
            <person name="Barry K."/>
            <person name="Grigoriev I.V."/>
            <person name="Spatafora J.W."/>
            <person name="Aimea M.C."/>
        </authorList>
    </citation>
    <scope>NUCLEOTIDE SEQUENCE [LARGE SCALE GENOMIC DNA]</scope>
    <source>
        <strain evidence="2 3">UBC 951</strain>
    </source>
</reference>
<keyword evidence="3" id="KW-1185">Reference proteome</keyword>
<dbReference type="RefSeq" id="XP_013242453.1">
    <property type="nucleotide sequence ID" value="XM_013386999.1"/>
</dbReference>
<evidence type="ECO:0000256" key="1">
    <source>
        <dbReference type="SAM" id="SignalP"/>
    </source>
</evidence>
<feature type="chain" id="PRO_5001628321" description="Secreted protein" evidence="1">
    <location>
        <begin position="29"/>
        <end position="96"/>
    </location>
</feature>
<proteinExistence type="predicted"/>
<evidence type="ECO:0008006" key="4">
    <source>
        <dbReference type="Google" id="ProtNLM"/>
    </source>
</evidence>
<gene>
    <name evidence="2" type="ORF">K437DRAFT_147351</name>
</gene>
<evidence type="ECO:0000313" key="2">
    <source>
        <dbReference type="EMBL" id="KDN43677.1"/>
    </source>
</evidence>
<dbReference type="Proteomes" id="UP000027361">
    <property type="component" value="Unassembled WGS sequence"/>
</dbReference>
<dbReference type="AlphaFoldDB" id="A0A066VPJ7"/>
<sequence length="96" mass="11062">MASHHWLSVLPLSPLLIVEAPLFKRAWATLVPARLMRCRVRSLTDKPYRQLLYPPQKAYFLSTCRNGVLVCSRSKHTKALSRFGPGMTQTSCRRRH</sequence>
<dbReference type="GeneID" id="25261599"/>
<comment type="caution">
    <text evidence="2">The sequence shown here is derived from an EMBL/GenBank/DDBJ whole genome shotgun (WGS) entry which is preliminary data.</text>
</comment>
<dbReference type="EMBL" id="JMSN01000059">
    <property type="protein sequence ID" value="KDN43677.1"/>
    <property type="molecule type" value="Genomic_DNA"/>
</dbReference>
<organism evidence="2 3">
    <name type="scientific">Tilletiaria anomala (strain ATCC 24038 / CBS 436.72 / UBC 951)</name>
    <dbReference type="NCBI Taxonomy" id="1037660"/>
    <lineage>
        <taxon>Eukaryota</taxon>
        <taxon>Fungi</taxon>
        <taxon>Dikarya</taxon>
        <taxon>Basidiomycota</taxon>
        <taxon>Ustilaginomycotina</taxon>
        <taxon>Exobasidiomycetes</taxon>
        <taxon>Georgefischeriales</taxon>
        <taxon>Tilletiariaceae</taxon>
        <taxon>Tilletiaria</taxon>
    </lineage>
</organism>
<accession>A0A066VPJ7</accession>
<dbReference type="HOGENOM" id="CLU_2361213_0_0_1"/>
<keyword evidence="1" id="KW-0732">Signal</keyword>
<dbReference type="InParanoid" id="A0A066VPJ7"/>
<feature type="signal peptide" evidence="1">
    <location>
        <begin position="1"/>
        <end position="28"/>
    </location>
</feature>
<evidence type="ECO:0000313" key="3">
    <source>
        <dbReference type="Proteomes" id="UP000027361"/>
    </source>
</evidence>
<protein>
    <recommendedName>
        <fullName evidence="4">Secreted protein</fullName>
    </recommendedName>
</protein>
<name>A0A066VPJ7_TILAU</name>